<comment type="domain">
    <text evidence="21">Modular enzyme with four functionally distinct domains. The isolated Hcy-binding domain catalyzes methyl transfer from free methylcobalamin to homocysteine. The Hcy-binding domain in association with the pterin-binding domain catalyzes the methylation of cob(I)alamin by methyltetrahydrofolate and the methylation of homocysteine. The B12-binding domain binds the cofactor. The AdoMet activation domain binds S-adenosyl-L-methionine. Under aerobic conditions cob(I)alamin can be converted to inactive cob(II)alamin. Reductive methylation by S-adenosyl-L-methionine and flavodoxin regenerates methylcobalamin.</text>
</comment>
<dbReference type="GO" id="GO:0032259">
    <property type="term" value="P:methylation"/>
    <property type="evidence" value="ECO:0007669"/>
    <property type="project" value="UniProtKB-KW"/>
</dbReference>
<comment type="cofactor">
    <cofactor evidence="3 21 22">
        <name>methylcob(III)alamin</name>
        <dbReference type="ChEBI" id="CHEBI:28115"/>
    </cofactor>
</comment>
<dbReference type="PROSITE" id="PS50974">
    <property type="entry name" value="ADOMET_ACTIVATION"/>
    <property type="match status" value="1"/>
</dbReference>
<dbReference type="PANTHER" id="PTHR45833:SF1">
    <property type="entry name" value="METHIONINE SYNTHASE"/>
    <property type="match status" value="1"/>
</dbReference>
<evidence type="ECO:0000256" key="19">
    <source>
        <dbReference type="ARBA" id="ARBA00031040"/>
    </source>
</evidence>
<dbReference type="PROSITE" id="PS51337">
    <property type="entry name" value="B12_BINDING_NTER"/>
    <property type="match status" value="1"/>
</dbReference>
<dbReference type="InterPro" id="IPR011005">
    <property type="entry name" value="Dihydropteroate_synth-like_sf"/>
</dbReference>
<proteinExistence type="inferred from homology"/>
<evidence type="ECO:0000256" key="11">
    <source>
        <dbReference type="ARBA" id="ARBA00022679"/>
    </source>
</evidence>
<dbReference type="CDD" id="cd02069">
    <property type="entry name" value="methionine_synthase_B12_BD"/>
    <property type="match status" value="1"/>
</dbReference>
<dbReference type="PIRSF" id="PIRSF000381">
    <property type="entry name" value="MetH"/>
    <property type="match status" value="1"/>
</dbReference>
<keyword evidence="11 21" id="KW-0808">Transferase</keyword>
<dbReference type="Pfam" id="PF02607">
    <property type="entry name" value="B12-binding_2"/>
    <property type="match status" value="1"/>
</dbReference>
<dbReference type="EMBL" id="LT546645">
    <property type="protein sequence ID" value="SAI67606.1"/>
    <property type="molecule type" value="Genomic_DNA"/>
</dbReference>
<dbReference type="FunFam" id="3.20.20.20:FF:000002">
    <property type="entry name" value="Methionine synthase"/>
    <property type="match status" value="1"/>
</dbReference>
<dbReference type="Gene3D" id="3.40.50.280">
    <property type="entry name" value="Cobalamin-binding domain"/>
    <property type="match status" value="1"/>
</dbReference>
<evidence type="ECO:0000256" key="14">
    <source>
        <dbReference type="ARBA" id="ARBA00022737"/>
    </source>
</evidence>
<keyword evidence="16 21" id="KW-0486">Methionine biosynthesis</keyword>
<comment type="similarity">
    <text evidence="5">Belongs to the vitamin-B12 dependent methionine synthase family.</text>
</comment>
<evidence type="ECO:0000256" key="2">
    <source>
        <dbReference type="ARBA" id="ARBA00001947"/>
    </source>
</evidence>
<keyword evidence="32" id="KW-1185">Reference proteome</keyword>
<dbReference type="SUPFAM" id="SSF51717">
    <property type="entry name" value="Dihydropteroate synthetase-like"/>
    <property type="match status" value="1"/>
</dbReference>
<feature type="binding site" evidence="23">
    <location>
        <begin position="798"/>
        <end position="802"/>
    </location>
    <ligand>
        <name>methylcob(III)alamin</name>
        <dbReference type="ChEBI" id="CHEBI:28115"/>
    </ligand>
</feature>
<feature type="binding site" evidence="23">
    <location>
        <begin position="1235"/>
        <end position="1236"/>
    </location>
    <ligand>
        <name>S-adenosyl-L-methionine</name>
        <dbReference type="ChEBI" id="CHEBI:59789"/>
    </ligand>
</feature>
<dbReference type="GO" id="GO:0031419">
    <property type="term" value="F:cobalamin binding"/>
    <property type="evidence" value="ECO:0007669"/>
    <property type="project" value="UniProtKB-UniRule"/>
</dbReference>
<feature type="binding site" evidence="23">
    <location>
        <position position="906"/>
    </location>
    <ligand>
        <name>methylcob(III)alamin</name>
        <dbReference type="ChEBI" id="CHEBI:28115"/>
    </ligand>
</feature>
<dbReference type="EC" id="2.1.1.13" evidence="6 20"/>
<dbReference type="InterPro" id="IPR036589">
    <property type="entry name" value="HCY_dom_sf"/>
</dbReference>
<evidence type="ECO:0000256" key="7">
    <source>
        <dbReference type="ARBA" id="ARBA00013998"/>
    </source>
</evidence>
<feature type="coiled-coil region" evidence="25">
    <location>
        <begin position="918"/>
        <end position="945"/>
    </location>
</feature>
<keyword evidence="9 21" id="KW-0028">Amino-acid biosynthesis</keyword>
<dbReference type="Pfam" id="PF00809">
    <property type="entry name" value="Pterin_bind"/>
    <property type="match status" value="1"/>
</dbReference>
<feature type="binding site" evidence="23">
    <location>
        <position position="850"/>
    </location>
    <ligand>
        <name>methylcob(III)alamin</name>
        <dbReference type="ChEBI" id="CHEBI:28115"/>
    </ligand>
</feature>
<evidence type="ECO:0000256" key="23">
    <source>
        <dbReference type="PIRSR" id="PIRSR000381-2"/>
    </source>
</evidence>
<feature type="binding site" evidence="22 24">
    <location>
        <position position="333"/>
    </location>
    <ligand>
        <name>Zn(2+)</name>
        <dbReference type="ChEBI" id="CHEBI:29105"/>
    </ligand>
</feature>
<dbReference type="PATRIC" id="fig|123899.6.peg.788"/>
<dbReference type="FunFam" id="3.20.20.330:FF:000001">
    <property type="entry name" value="Methionine synthase"/>
    <property type="match status" value="1"/>
</dbReference>
<dbReference type="GO" id="GO:0005829">
    <property type="term" value="C:cytosol"/>
    <property type="evidence" value="ECO:0007669"/>
    <property type="project" value="TreeGrafter"/>
</dbReference>
<organism evidence="31 32">
    <name type="scientific">Bordetella trematum</name>
    <dbReference type="NCBI Taxonomy" id="123899"/>
    <lineage>
        <taxon>Bacteria</taxon>
        <taxon>Pseudomonadati</taxon>
        <taxon>Pseudomonadota</taxon>
        <taxon>Betaproteobacteria</taxon>
        <taxon>Burkholderiales</taxon>
        <taxon>Alcaligenaceae</taxon>
        <taxon>Bordetella</taxon>
    </lineage>
</organism>
<dbReference type="InterPro" id="IPR003726">
    <property type="entry name" value="HCY_dom"/>
</dbReference>
<name>A0A157QDY0_9BORD</name>
<dbReference type="SUPFAM" id="SSF47644">
    <property type="entry name" value="Methionine synthase domain"/>
    <property type="match status" value="1"/>
</dbReference>
<comment type="function">
    <text evidence="18 21">Catalyzes the transfer of a methyl group from methyl-cobalamin to homocysteine, yielding enzyme-bound cob(I)alamin and methionine. Subsequently, remethylates the cofactor using methyltetrahydrofolate.</text>
</comment>
<evidence type="ECO:0000256" key="1">
    <source>
        <dbReference type="ARBA" id="ARBA00001700"/>
    </source>
</evidence>
<dbReference type="SUPFAM" id="SSF52242">
    <property type="entry name" value="Cobalamin (vitamin B12)-binding domain"/>
    <property type="match status" value="1"/>
</dbReference>
<dbReference type="Gene3D" id="3.20.20.330">
    <property type="entry name" value="Homocysteine-binding-like domain"/>
    <property type="match status" value="1"/>
</dbReference>
<evidence type="ECO:0000259" key="30">
    <source>
        <dbReference type="PROSITE" id="PS51337"/>
    </source>
</evidence>
<feature type="domain" description="AdoMet activation" evidence="28">
    <location>
        <begin position="941"/>
        <end position="1269"/>
    </location>
</feature>
<dbReference type="Pfam" id="PF02310">
    <property type="entry name" value="B12-binding"/>
    <property type="match status" value="1"/>
</dbReference>
<feature type="binding site" evidence="23">
    <location>
        <position position="991"/>
    </location>
    <ligand>
        <name>S-adenosyl-L-methionine</name>
        <dbReference type="ChEBI" id="CHEBI:59789"/>
    </ligand>
</feature>
<dbReference type="Gene3D" id="1.10.1240.10">
    <property type="entry name" value="Methionine synthase domain"/>
    <property type="match status" value="1"/>
</dbReference>
<dbReference type="Gene3D" id="1.10.288.10">
    <property type="entry name" value="Cobalamin-dependent Methionine Synthase, domain 2"/>
    <property type="match status" value="1"/>
</dbReference>
<evidence type="ECO:0000256" key="22">
    <source>
        <dbReference type="PIRSR" id="PIRSR000381-1"/>
    </source>
</evidence>
<evidence type="ECO:0000256" key="12">
    <source>
        <dbReference type="ARBA" id="ARBA00022691"/>
    </source>
</evidence>
<evidence type="ECO:0000256" key="20">
    <source>
        <dbReference type="NCBIfam" id="TIGR02082"/>
    </source>
</evidence>
<dbReference type="InterPro" id="IPR011822">
    <property type="entry name" value="MetH"/>
</dbReference>
<keyword evidence="8 21" id="KW-0489">Methyltransferase</keyword>
<dbReference type="Gene3D" id="3.10.196.10">
    <property type="entry name" value="Vitamin B12-dependent methionine synthase, activation domain"/>
    <property type="match status" value="1"/>
</dbReference>
<dbReference type="SMART" id="SM01018">
    <property type="entry name" value="B12-binding_2"/>
    <property type="match status" value="1"/>
</dbReference>
<evidence type="ECO:0000259" key="27">
    <source>
        <dbReference type="PROSITE" id="PS50972"/>
    </source>
</evidence>
<feature type="domain" description="Hcy-binding" evidence="26">
    <location>
        <begin position="28"/>
        <end position="348"/>
    </location>
</feature>
<evidence type="ECO:0000256" key="13">
    <source>
        <dbReference type="ARBA" id="ARBA00022723"/>
    </source>
</evidence>
<keyword evidence="13 21" id="KW-0479">Metal-binding</keyword>
<reference evidence="31 32" key="1">
    <citation type="submission" date="2016-04" db="EMBL/GenBank/DDBJ databases">
        <authorList>
            <consortium name="Pathogen Informatics"/>
        </authorList>
    </citation>
    <scope>NUCLEOTIDE SEQUENCE [LARGE SCALE GENOMIC DNA]</scope>
    <source>
        <strain evidence="31 32">H044680328</strain>
    </source>
</reference>
<evidence type="ECO:0000256" key="9">
    <source>
        <dbReference type="ARBA" id="ARBA00022605"/>
    </source>
</evidence>
<dbReference type="Pfam" id="PF02965">
    <property type="entry name" value="Met_synt_B12"/>
    <property type="match status" value="1"/>
</dbReference>
<sequence>MFFAFSPHWDPAVSYPRMPYPLAAYTRGADFVRLLGERILILDGAMGTMIQRYKLSEADFRGERFADHHKDVKGDNELLSLVRPDIIAEIHREYLEAGADVIETNTFGATSIAQGDYDLPGLAYELNLVSAQLARQACDAFSSAERPRFVAGALGPQPKTASISPDVNDPGARNITFDELRLAYIEQVNGLLDGGIDIVLIETIFDTLNAKAAIFAVEEVFAERGVRLPVMISGTVTDASGRILSGQTVEAFWNSVRHARPVTVGLNCALGAALMRPYVAELSKICDTYLCVYPNAGLPNPMAETGFDETPADTSALLEEFAASGLVNMAGGCCGTTPQHIRAIADKIERLTPRVVPEVPVKTRLSGLEPLNIDEQSLFVNVGERTNVTGSKMFARLIREEKYDEALAVARQQVENGAQIIDVNMDEAMLDSVACMARFLNMIASEPDIARVPIMIDSSKWEVIEAGLKCVQGKAVVNSISMKEGEAPFREHARLCRLYGAAVVVMAFDETGQADTLERRKEICGRAYRILVEEEGFPPEDIIFDPNVFAVATGIDEHNHYAVDFIEGTRWIRQNLPHARISGGISNVSFSFRGNEPMREAIHTVFLYYAIREGLTMGIVNAGQLGVYADLGSPLRELVEDVVLDRDPPLGRTDAGDTRSPTERLVELADTIKGSGTKKEEDLTWREAPVEQRLSHALVHGITAFIVEDTEEVRQKIADRGGRPIEVIEGPLMDGMNVVGDLFGEGKMFLPQVVKSARVMKQAVAHLIPFIEEEKRQIAAAGGDVRAKGKIVIATVKGDVHDIGKNIVSVVLQCNNFEVVNMGVMVPCAQILQKAKDENADIVGLSGLITPSLEEMAYVAAEMQRDPYFRERKIPLMIGGATTSRVHTAVKIAPNYEGPVIYVPDASRSVGVATSLMSDQAQAYLDELAQEYEDVRRRHANRKATPLISLQEAREARPQIDWAAYTPPRPKFIGRRTFKSYDLAEVARYIDWGPFFQTWSLFGPFPAILDDKVVGEQARKVFAEGQAMLKRIIEGRWLTANGVVGFYPANRVNDEDIEIYRDETRSEVLFTYRNLRQQGVKREGVSNKCLADYIAPKDSGKLDYIGMFAVTAGLGIEKKEAEYLAALDDYSSIMIKSLADRLAEAFAECLHARVRRDLWGYAAEEDLDNEALIAEKYVGIRPAPGYPACPEHVVKTDMFKVLQAEDIGMYLTDSYAMFPASSVSGFYFSHPDSQYFNVGTIGADQLADYVARSGRSEEDLRRTLAPNLG</sequence>
<keyword evidence="12 21" id="KW-0949">S-adenosyl-L-methionine</keyword>
<accession>A0A157QDY0</accession>
<keyword evidence="17 21" id="KW-0170">Cobalt</keyword>
<evidence type="ECO:0000256" key="3">
    <source>
        <dbReference type="ARBA" id="ARBA00001956"/>
    </source>
</evidence>
<evidence type="ECO:0000256" key="6">
    <source>
        <dbReference type="ARBA" id="ARBA00012032"/>
    </source>
</evidence>
<dbReference type="InterPro" id="IPR036594">
    <property type="entry name" value="Meth_synthase_dom"/>
</dbReference>
<feature type="binding site" evidence="22 24">
    <location>
        <position position="268"/>
    </location>
    <ligand>
        <name>Zn(2+)</name>
        <dbReference type="ChEBI" id="CHEBI:29105"/>
    </ligand>
</feature>
<dbReference type="GO" id="GO:0008270">
    <property type="term" value="F:zinc ion binding"/>
    <property type="evidence" value="ECO:0007669"/>
    <property type="project" value="UniProtKB-UniRule"/>
</dbReference>
<feature type="domain" description="B12-binding" evidence="29">
    <location>
        <begin position="788"/>
        <end position="927"/>
    </location>
</feature>
<evidence type="ECO:0000313" key="32">
    <source>
        <dbReference type="Proteomes" id="UP000076825"/>
    </source>
</evidence>
<dbReference type="GO" id="GO:0008705">
    <property type="term" value="F:methionine synthase activity"/>
    <property type="evidence" value="ECO:0007669"/>
    <property type="project" value="UniProtKB-UniRule"/>
</dbReference>
<feature type="binding site" evidence="22 24">
    <location>
        <position position="334"/>
    </location>
    <ligand>
        <name>Zn(2+)</name>
        <dbReference type="ChEBI" id="CHEBI:29105"/>
    </ligand>
</feature>
<feature type="binding site" description="axial binding residue" evidence="22">
    <location>
        <position position="801"/>
    </location>
    <ligand>
        <name>methylcob(III)alamin</name>
        <dbReference type="ChEBI" id="CHEBI:28115"/>
    </ligand>
    <ligandPart>
        <name>Co</name>
        <dbReference type="ChEBI" id="CHEBI:27638"/>
    </ligandPart>
</feature>
<evidence type="ECO:0000256" key="16">
    <source>
        <dbReference type="ARBA" id="ARBA00023167"/>
    </source>
</evidence>
<evidence type="ECO:0000256" key="17">
    <source>
        <dbReference type="ARBA" id="ARBA00023285"/>
    </source>
</evidence>
<evidence type="ECO:0000256" key="21">
    <source>
        <dbReference type="PIRNR" id="PIRNR000381"/>
    </source>
</evidence>
<evidence type="ECO:0000259" key="28">
    <source>
        <dbReference type="PROSITE" id="PS50974"/>
    </source>
</evidence>
<dbReference type="AlphaFoldDB" id="A0A157QDY0"/>
<dbReference type="Gene3D" id="3.20.20.20">
    <property type="entry name" value="Dihydropteroate synthase-like"/>
    <property type="match status" value="1"/>
</dbReference>
<keyword evidence="25" id="KW-0175">Coiled coil</keyword>
<dbReference type="PROSITE" id="PS50972">
    <property type="entry name" value="PTERIN_BINDING"/>
    <property type="match status" value="1"/>
</dbReference>
<dbReference type="GO" id="GO:0050667">
    <property type="term" value="P:homocysteine metabolic process"/>
    <property type="evidence" value="ECO:0007669"/>
    <property type="project" value="TreeGrafter"/>
</dbReference>
<dbReference type="PROSITE" id="PS50970">
    <property type="entry name" value="HCY"/>
    <property type="match status" value="1"/>
</dbReference>
<feature type="domain" description="Pterin-binding" evidence="27">
    <location>
        <begin position="379"/>
        <end position="640"/>
    </location>
</feature>
<dbReference type="GO" id="GO:0046653">
    <property type="term" value="P:tetrahydrofolate metabolic process"/>
    <property type="evidence" value="ECO:0007669"/>
    <property type="project" value="TreeGrafter"/>
</dbReference>
<evidence type="ECO:0000256" key="24">
    <source>
        <dbReference type="PROSITE-ProRule" id="PRU00333"/>
    </source>
</evidence>
<evidence type="ECO:0000256" key="25">
    <source>
        <dbReference type="SAM" id="Coils"/>
    </source>
</evidence>
<dbReference type="Proteomes" id="UP000076825">
    <property type="component" value="Chromosome 1"/>
</dbReference>
<gene>
    <name evidence="31" type="primary">metH</name>
    <name evidence="31" type="ORF">SAMEA3906487_00815</name>
</gene>
<comment type="pathway">
    <text evidence="4 21">Amino-acid biosynthesis; L-methionine biosynthesis via de novo pathway; L-methionine from L-homocysteine (MetH route): step 1/1.</text>
</comment>
<evidence type="ECO:0000256" key="5">
    <source>
        <dbReference type="ARBA" id="ARBA00010398"/>
    </source>
</evidence>
<protein>
    <recommendedName>
        <fullName evidence="7 20">Methionine synthase</fullName>
        <ecNumber evidence="6 20">2.1.1.13</ecNumber>
    </recommendedName>
    <alternativeName>
        <fullName evidence="19 21">5-methyltetrahydrofolate--homocysteine methyltransferase</fullName>
    </alternativeName>
</protein>
<dbReference type="InterPro" id="IPR036724">
    <property type="entry name" value="Cobalamin-bd_sf"/>
</dbReference>
<evidence type="ECO:0000259" key="26">
    <source>
        <dbReference type="PROSITE" id="PS50970"/>
    </source>
</evidence>
<dbReference type="InterPro" id="IPR003759">
    <property type="entry name" value="Cbl-bd_cap"/>
</dbReference>
<dbReference type="SUPFAM" id="SSF82282">
    <property type="entry name" value="Homocysteine S-methyltransferase"/>
    <property type="match status" value="1"/>
</dbReference>
<dbReference type="InterPro" id="IPR006158">
    <property type="entry name" value="Cobalamin-bd"/>
</dbReference>
<comment type="catalytic activity">
    <reaction evidence="1 21">
        <text>(6S)-5-methyl-5,6,7,8-tetrahydrofolate + L-homocysteine = (6S)-5,6,7,8-tetrahydrofolate + L-methionine</text>
        <dbReference type="Rhea" id="RHEA:11172"/>
        <dbReference type="ChEBI" id="CHEBI:18608"/>
        <dbReference type="ChEBI" id="CHEBI:57453"/>
        <dbReference type="ChEBI" id="CHEBI:57844"/>
        <dbReference type="ChEBI" id="CHEBI:58199"/>
        <dbReference type="EC" id="2.1.1.13"/>
    </reaction>
</comment>
<dbReference type="NCBIfam" id="NF007024">
    <property type="entry name" value="PRK09490.1"/>
    <property type="match status" value="1"/>
</dbReference>
<keyword evidence="10 21" id="KW-0846">Cobalamin</keyword>
<dbReference type="PROSITE" id="PS51332">
    <property type="entry name" value="B12_BINDING"/>
    <property type="match status" value="1"/>
</dbReference>
<dbReference type="eggNOG" id="COG0646">
    <property type="taxonomic scope" value="Bacteria"/>
</dbReference>
<dbReference type="FunFam" id="1.10.1240.10:FF:000001">
    <property type="entry name" value="Methionine synthase"/>
    <property type="match status" value="1"/>
</dbReference>
<feature type="binding site" evidence="23">
    <location>
        <position position="729"/>
    </location>
    <ligand>
        <name>methylcob(III)alamin</name>
        <dbReference type="ChEBI" id="CHEBI:28115"/>
    </ligand>
</feature>
<dbReference type="InterPro" id="IPR050554">
    <property type="entry name" value="Met_Synthase/Corrinoid"/>
</dbReference>
<evidence type="ECO:0000313" key="31">
    <source>
        <dbReference type="EMBL" id="SAI67606.1"/>
    </source>
</evidence>
<evidence type="ECO:0000256" key="18">
    <source>
        <dbReference type="ARBA" id="ARBA00025552"/>
    </source>
</evidence>
<comment type="cofactor">
    <cofactor evidence="2 21 24">
        <name>Zn(2+)</name>
        <dbReference type="ChEBI" id="CHEBI:29105"/>
    </cofactor>
</comment>
<dbReference type="Pfam" id="PF02574">
    <property type="entry name" value="S-methyl_trans"/>
    <property type="match status" value="1"/>
</dbReference>
<dbReference type="InterPro" id="IPR037010">
    <property type="entry name" value="VitB12-dep_Met_synth_activ_sf"/>
</dbReference>
<feature type="binding site" evidence="23">
    <location>
        <position position="846"/>
    </location>
    <ligand>
        <name>methylcob(III)alamin</name>
        <dbReference type="ChEBI" id="CHEBI:28115"/>
    </ligand>
</feature>
<dbReference type="CDD" id="cd00740">
    <property type="entry name" value="MeTr"/>
    <property type="match status" value="1"/>
</dbReference>
<dbReference type="STRING" id="123899.SAMEA3906487_00815"/>
<dbReference type="PANTHER" id="PTHR45833">
    <property type="entry name" value="METHIONINE SYNTHASE"/>
    <property type="match status" value="1"/>
</dbReference>
<evidence type="ECO:0000259" key="29">
    <source>
        <dbReference type="PROSITE" id="PS51332"/>
    </source>
</evidence>
<dbReference type="KEGG" id="btrm:SAMEA390648700815"/>
<evidence type="ECO:0000256" key="10">
    <source>
        <dbReference type="ARBA" id="ARBA00022628"/>
    </source>
</evidence>
<dbReference type="SUPFAM" id="SSF56507">
    <property type="entry name" value="Methionine synthase activation domain-like"/>
    <property type="match status" value="1"/>
</dbReference>
<feature type="domain" description="B12-binding N-terminal" evidence="30">
    <location>
        <begin position="681"/>
        <end position="779"/>
    </location>
</feature>
<dbReference type="InterPro" id="IPR033706">
    <property type="entry name" value="Met_synthase_B12-bd"/>
</dbReference>
<dbReference type="InterPro" id="IPR004223">
    <property type="entry name" value="VitB12-dep_Met_synth_activ_dom"/>
</dbReference>
<evidence type="ECO:0000256" key="8">
    <source>
        <dbReference type="ARBA" id="ARBA00022603"/>
    </source>
</evidence>
<dbReference type="eggNOG" id="COG1410">
    <property type="taxonomic scope" value="Bacteria"/>
</dbReference>
<evidence type="ECO:0000256" key="15">
    <source>
        <dbReference type="ARBA" id="ARBA00022833"/>
    </source>
</evidence>
<evidence type="ECO:0000256" key="4">
    <source>
        <dbReference type="ARBA" id="ARBA00005178"/>
    </source>
</evidence>
<feature type="binding site" evidence="23">
    <location>
        <position position="1181"/>
    </location>
    <ligand>
        <name>S-adenosyl-L-methionine</name>
        <dbReference type="ChEBI" id="CHEBI:59789"/>
    </ligand>
</feature>
<dbReference type="InterPro" id="IPR000489">
    <property type="entry name" value="Pterin-binding_dom"/>
</dbReference>
<dbReference type="UniPathway" id="UPA00051">
    <property type="reaction ID" value="UER00081"/>
</dbReference>
<keyword evidence="14" id="KW-0677">Repeat</keyword>
<keyword evidence="15 21" id="KW-0862">Zinc</keyword>
<dbReference type="NCBIfam" id="TIGR02082">
    <property type="entry name" value="metH"/>
    <property type="match status" value="1"/>
</dbReference>